<evidence type="ECO:0000256" key="1">
    <source>
        <dbReference type="SAM" id="SignalP"/>
    </source>
</evidence>
<accession>A0A9N8F4U5</accession>
<sequence>MGSSRSQKVVIFLLAVNLLAVVYAIVVYNKTLESGMSRAASTAEKREEANVPVHNVSIGWTRPNTIYGLIHVAKTAGTEINKMLSNKYERVCGNKGYSYDAVRREKNRYAHAADWVDIMFRHPKAQALWGGGVWNRARVPIEIMEERGFEDCDYIAHEESADKWEQIYKQWPIELHVPCREPISHLMSMCNFQKNWVKIIKDDFNCNAPDLIREIQKCDVGLWRMHKQLLNQQNVTLKCFDPMPPQRYLDYMDKFLQPKRVQLKVKDRVINSVAHNKSEECVWHQTEKWRNNLIQIMRENHLFYKFCHDCLGTSDELPLAPVAAVNSNTK</sequence>
<dbReference type="OrthoDB" id="46612at2759"/>
<keyword evidence="1" id="KW-0732">Signal</keyword>
<protein>
    <submittedName>
        <fullName evidence="2">Uncharacterized protein</fullName>
    </submittedName>
</protein>
<proteinExistence type="predicted"/>
<gene>
    <name evidence="2" type="ORF">SEMRO_2999_G341890.1</name>
</gene>
<dbReference type="EMBL" id="CAICTM010002997">
    <property type="protein sequence ID" value="CAB9530705.1"/>
    <property type="molecule type" value="Genomic_DNA"/>
</dbReference>
<keyword evidence="3" id="KW-1185">Reference proteome</keyword>
<name>A0A9N8F4U5_9STRA</name>
<organism evidence="2 3">
    <name type="scientific">Seminavis robusta</name>
    <dbReference type="NCBI Taxonomy" id="568900"/>
    <lineage>
        <taxon>Eukaryota</taxon>
        <taxon>Sar</taxon>
        <taxon>Stramenopiles</taxon>
        <taxon>Ochrophyta</taxon>
        <taxon>Bacillariophyta</taxon>
        <taxon>Bacillariophyceae</taxon>
        <taxon>Bacillariophycidae</taxon>
        <taxon>Naviculales</taxon>
        <taxon>Naviculaceae</taxon>
        <taxon>Seminavis</taxon>
    </lineage>
</organism>
<dbReference type="AlphaFoldDB" id="A0A9N8F4U5"/>
<feature type="chain" id="PRO_5040171454" evidence="1">
    <location>
        <begin position="25"/>
        <end position="330"/>
    </location>
</feature>
<reference evidence="2" key="1">
    <citation type="submission" date="2020-06" db="EMBL/GenBank/DDBJ databases">
        <authorList>
            <consortium name="Plant Systems Biology data submission"/>
        </authorList>
    </citation>
    <scope>NUCLEOTIDE SEQUENCE</scope>
    <source>
        <strain evidence="2">D6</strain>
    </source>
</reference>
<feature type="signal peptide" evidence="1">
    <location>
        <begin position="1"/>
        <end position="24"/>
    </location>
</feature>
<evidence type="ECO:0000313" key="3">
    <source>
        <dbReference type="Proteomes" id="UP001153069"/>
    </source>
</evidence>
<evidence type="ECO:0000313" key="2">
    <source>
        <dbReference type="EMBL" id="CAB9530705.1"/>
    </source>
</evidence>
<dbReference type="Proteomes" id="UP001153069">
    <property type="component" value="Unassembled WGS sequence"/>
</dbReference>
<comment type="caution">
    <text evidence="2">The sequence shown here is derived from an EMBL/GenBank/DDBJ whole genome shotgun (WGS) entry which is preliminary data.</text>
</comment>